<keyword evidence="2" id="KW-1185">Reference proteome</keyword>
<protein>
    <submittedName>
        <fullName evidence="1">Uncharacterized protein</fullName>
    </submittedName>
</protein>
<organism evidence="1 2">
    <name type="scientific">Schistosoma mattheei</name>
    <dbReference type="NCBI Taxonomy" id="31246"/>
    <lineage>
        <taxon>Eukaryota</taxon>
        <taxon>Metazoa</taxon>
        <taxon>Spiralia</taxon>
        <taxon>Lophotrochozoa</taxon>
        <taxon>Platyhelminthes</taxon>
        <taxon>Trematoda</taxon>
        <taxon>Digenea</taxon>
        <taxon>Strigeidida</taxon>
        <taxon>Schistosomatoidea</taxon>
        <taxon>Schistosomatidae</taxon>
        <taxon>Schistosoma</taxon>
    </lineage>
</organism>
<dbReference type="AlphaFoldDB" id="A0A3P8EEF5"/>
<dbReference type="Proteomes" id="UP000269396">
    <property type="component" value="Unassembled WGS sequence"/>
</dbReference>
<sequence>MYSHCTSIFTFSFCKHDCWKLNCSLLYFSFVSIKFHVSSNMLHNNLSNILNGIGKSSNVNSGSVLRVS</sequence>
<accession>A0A3P8EEF5</accession>
<proteinExistence type="predicted"/>
<dbReference type="EMBL" id="UZAL01028967">
    <property type="protein sequence ID" value="VDP44958.1"/>
    <property type="molecule type" value="Genomic_DNA"/>
</dbReference>
<reference evidence="1 2" key="1">
    <citation type="submission" date="2018-11" db="EMBL/GenBank/DDBJ databases">
        <authorList>
            <consortium name="Pathogen Informatics"/>
        </authorList>
    </citation>
    <scope>NUCLEOTIDE SEQUENCE [LARGE SCALE GENOMIC DNA]</scope>
    <source>
        <strain>Denwood</strain>
        <strain evidence="2">Zambia</strain>
    </source>
</reference>
<evidence type="ECO:0000313" key="2">
    <source>
        <dbReference type="Proteomes" id="UP000269396"/>
    </source>
</evidence>
<name>A0A3P8EEF5_9TREM</name>
<gene>
    <name evidence="1" type="ORF">SMTD_LOCUS8497</name>
</gene>
<evidence type="ECO:0000313" key="1">
    <source>
        <dbReference type="EMBL" id="VDP44958.1"/>
    </source>
</evidence>